<protein>
    <submittedName>
        <fullName evidence="1">Uncharacterized protein</fullName>
    </submittedName>
</protein>
<keyword evidence="2" id="KW-1185">Reference proteome</keyword>
<evidence type="ECO:0000313" key="1">
    <source>
        <dbReference type="EMBL" id="MDI6105705.1"/>
    </source>
</evidence>
<dbReference type="EMBL" id="JASCTH010000052">
    <property type="protein sequence ID" value="MDI6105705.1"/>
    <property type="molecule type" value="Genomic_DNA"/>
</dbReference>
<sequence>MADDDMTASEGAILLVLMVEAREVLNTELTEKYGLNVRKAQRENLMDLKFIASRRSGSTNTLLLTDEGWRRVRKDLDFKLRGAGALGSALTALHAALRGRILTRAGCANLGELFAAADLRAPAQQELRLRIISAYDALADEPKAWVSLRRLRPFFADVSREDLDDALRRLVNEEGVDVTPEPSRRLLTEADIEAALRVGGQDNHLLAIGV</sequence>
<accession>A0ABT6X134</accession>
<proteinExistence type="predicted"/>
<organism evidence="1 2">
    <name type="scientific">Actinoplanes sandaracinus</name>
    <dbReference type="NCBI Taxonomy" id="3045177"/>
    <lineage>
        <taxon>Bacteria</taxon>
        <taxon>Bacillati</taxon>
        <taxon>Actinomycetota</taxon>
        <taxon>Actinomycetes</taxon>
        <taxon>Micromonosporales</taxon>
        <taxon>Micromonosporaceae</taxon>
        <taxon>Actinoplanes</taxon>
    </lineage>
</organism>
<reference evidence="1 2" key="1">
    <citation type="submission" date="2023-05" db="EMBL/GenBank/DDBJ databases">
        <title>Actinoplanes sp. NEAU-A12 genome sequencing.</title>
        <authorList>
            <person name="Wang Z.-S."/>
        </authorList>
    </citation>
    <scope>NUCLEOTIDE SEQUENCE [LARGE SCALE GENOMIC DNA]</scope>
    <source>
        <strain evidence="1 2">NEAU-A12</strain>
    </source>
</reference>
<name>A0ABT6X134_9ACTN</name>
<dbReference type="RefSeq" id="WP_282767172.1">
    <property type="nucleotide sequence ID" value="NZ_JASCTH010000052.1"/>
</dbReference>
<dbReference type="Proteomes" id="UP001241758">
    <property type="component" value="Unassembled WGS sequence"/>
</dbReference>
<evidence type="ECO:0000313" key="2">
    <source>
        <dbReference type="Proteomes" id="UP001241758"/>
    </source>
</evidence>
<gene>
    <name evidence="1" type="ORF">QLQ12_44710</name>
</gene>
<comment type="caution">
    <text evidence="1">The sequence shown here is derived from an EMBL/GenBank/DDBJ whole genome shotgun (WGS) entry which is preliminary data.</text>
</comment>